<protein>
    <submittedName>
        <fullName evidence="1">Uncharacterized protein</fullName>
    </submittedName>
</protein>
<evidence type="ECO:0000313" key="1">
    <source>
        <dbReference type="EMBL" id="KAK2032658.1"/>
    </source>
</evidence>
<accession>A0AAD9HPI5</accession>
<evidence type="ECO:0000313" key="2">
    <source>
        <dbReference type="Proteomes" id="UP001232148"/>
    </source>
</evidence>
<comment type="caution">
    <text evidence="1">The sequence shown here is derived from an EMBL/GenBank/DDBJ whole genome shotgun (WGS) entry which is preliminary data.</text>
</comment>
<keyword evidence="2" id="KW-1185">Reference proteome</keyword>
<dbReference type="AlphaFoldDB" id="A0AAD9HPI5"/>
<proteinExistence type="predicted"/>
<dbReference type="Proteomes" id="UP001232148">
    <property type="component" value="Unassembled WGS sequence"/>
</dbReference>
<gene>
    <name evidence="1" type="ORF">LX32DRAFT_680253</name>
</gene>
<sequence>MESQRRMQTRHAAGIGRRKEDEVCVASVSVWLKSIKLANTRTHTPYLIGVDGGGGRQKGTTNQIAPLASSKSTSNVPAPCRQHQHHHYVKLTNDVKEADSVLAPSWRSIYPPSPVLSGTIFLSVLFALISRFNTMVSPGWLVGLLAQGQRFQLFDESHQGPGGLGWPGNKCNWTWNWNRNSNHSCDWDLFV</sequence>
<dbReference type="EMBL" id="MU842828">
    <property type="protein sequence ID" value="KAK2032658.1"/>
    <property type="molecule type" value="Genomic_DNA"/>
</dbReference>
<reference evidence="1" key="1">
    <citation type="submission" date="2021-06" db="EMBL/GenBank/DDBJ databases">
        <title>Comparative genomics, transcriptomics and evolutionary studies reveal genomic signatures of adaptation to plant cell wall in hemibiotrophic fungi.</title>
        <authorList>
            <consortium name="DOE Joint Genome Institute"/>
            <person name="Baroncelli R."/>
            <person name="Diaz J.F."/>
            <person name="Benocci T."/>
            <person name="Peng M."/>
            <person name="Battaglia E."/>
            <person name="Haridas S."/>
            <person name="Andreopoulos W."/>
            <person name="Labutti K."/>
            <person name="Pangilinan J."/>
            <person name="Floch G.L."/>
            <person name="Makela M.R."/>
            <person name="Henrissat B."/>
            <person name="Grigoriev I.V."/>
            <person name="Crouch J.A."/>
            <person name="De Vries R.P."/>
            <person name="Sukno S.A."/>
            <person name="Thon M.R."/>
        </authorList>
    </citation>
    <scope>NUCLEOTIDE SEQUENCE</scope>
    <source>
        <strain evidence="1">MAFF235873</strain>
    </source>
</reference>
<organism evidence="1 2">
    <name type="scientific">Colletotrichum zoysiae</name>
    <dbReference type="NCBI Taxonomy" id="1216348"/>
    <lineage>
        <taxon>Eukaryota</taxon>
        <taxon>Fungi</taxon>
        <taxon>Dikarya</taxon>
        <taxon>Ascomycota</taxon>
        <taxon>Pezizomycotina</taxon>
        <taxon>Sordariomycetes</taxon>
        <taxon>Hypocreomycetidae</taxon>
        <taxon>Glomerellales</taxon>
        <taxon>Glomerellaceae</taxon>
        <taxon>Colletotrichum</taxon>
        <taxon>Colletotrichum graminicola species complex</taxon>
    </lineage>
</organism>
<name>A0AAD9HPI5_9PEZI</name>